<dbReference type="RefSeq" id="WP_319630379.1">
    <property type="nucleotide sequence ID" value="NZ_JAWXRB010000045.1"/>
</dbReference>
<dbReference type="InterPro" id="IPR035069">
    <property type="entry name" value="TTHA1013/TTHA0281-like"/>
</dbReference>
<organism evidence="2 5">
    <name type="scientific">Scandinavium lactucae</name>
    <dbReference type="NCBI Taxonomy" id="3095028"/>
    <lineage>
        <taxon>Bacteria</taxon>
        <taxon>Pseudomonadati</taxon>
        <taxon>Pseudomonadota</taxon>
        <taxon>Gammaproteobacteria</taxon>
        <taxon>Enterobacterales</taxon>
        <taxon>Enterobacteriaceae</taxon>
        <taxon>Scandinavium</taxon>
    </lineage>
</organism>
<gene>
    <name evidence="3" type="ORF">SIK69_18575</name>
    <name evidence="2" type="ORF">SIL20_20850</name>
</gene>
<evidence type="ECO:0000313" key="2">
    <source>
        <dbReference type="EMBL" id="MDX6033954.1"/>
    </source>
</evidence>
<dbReference type="Gene3D" id="3.30.160.250">
    <property type="match status" value="1"/>
</dbReference>
<evidence type="ECO:0000313" key="5">
    <source>
        <dbReference type="Proteomes" id="UP001282336"/>
    </source>
</evidence>
<reference evidence="2 4" key="1">
    <citation type="submission" date="2023-11" db="EMBL/GenBank/DDBJ databases">
        <title>Scandinavium wanjuensis sp. nov., isolated from lettuce South Korea.</title>
        <authorList>
            <person name="Park J."/>
            <person name="Park S."/>
            <person name="Oh K.K."/>
            <person name="Cho G.S."/>
            <person name="Franz C.M.A.P."/>
        </authorList>
    </citation>
    <scope>NUCLEOTIDE SEQUENCE</scope>
    <source>
        <strain evidence="2">V105_12</strain>
        <strain evidence="3 4">V105_6</strain>
    </source>
</reference>
<keyword evidence="4" id="KW-1185">Reference proteome</keyword>
<dbReference type="SUPFAM" id="SSF143100">
    <property type="entry name" value="TTHA1013/TTHA0281-like"/>
    <property type="match status" value="1"/>
</dbReference>
<evidence type="ECO:0000313" key="3">
    <source>
        <dbReference type="EMBL" id="MDX6042199.1"/>
    </source>
</evidence>
<dbReference type="AlphaFoldDB" id="A0AAJ2S8T1"/>
<dbReference type="Pfam" id="PF15970">
    <property type="entry name" value="HicB-like_2"/>
    <property type="match status" value="1"/>
</dbReference>
<evidence type="ECO:0000259" key="1">
    <source>
        <dbReference type="Pfam" id="PF15970"/>
    </source>
</evidence>
<sequence length="149" mass="16428">MYTYPVSLTHDPDTNSWIASCRDLPLMHSVGNSIEHALSEVVYGLVTAIAIEVDERRPIPTGSIPVNDEYPVSVPLLVAMKAALHNAMIETGTRKAELARKLEQKPPQIDRLLDVEHSSRVETVELALRKLDRSVTLTVTASSPSVMRS</sequence>
<proteinExistence type="predicted"/>
<dbReference type="EMBL" id="JAWXRC010000042">
    <property type="protein sequence ID" value="MDX6033954.1"/>
    <property type="molecule type" value="Genomic_DNA"/>
</dbReference>
<dbReference type="EMBL" id="JAWXRD010000040">
    <property type="protein sequence ID" value="MDX6042199.1"/>
    <property type="molecule type" value="Genomic_DNA"/>
</dbReference>
<dbReference type="Proteomes" id="UP001282336">
    <property type="component" value="Unassembled WGS sequence"/>
</dbReference>
<name>A0AAJ2S8T1_9ENTR</name>
<dbReference type="Proteomes" id="UP001275664">
    <property type="component" value="Unassembled WGS sequence"/>
</dbReference>
<accession>A0AAJ2S8T1</accession>
<comment type="caution">
    <text evidence="2">The sequence shown here is derived from an EMBL/GenBank/DDBJ whole genome shotgun (WGS) entry which is preliminary data.</text>
</comment>
<feature type="domain" description="HicB-like antitoxin of toxin-antitoxin system" evidence="1">
    <location>
        <begin position="4"/>
        <end position="82"/>
    </location>
</feature>
<dbReference type="InterPro" id="IPR031807">
    <property type="entry name" value="HicB-like"/>
</dbReference>
<evidence type="ECO:0000313" key="4">
    <source>
        <dbReference type="Proteomes" id="UP001275664"/>
    </source>
</evidence>
<protein>
    <recommendedName>
        <fullName evidence="1">HicB-like antitoxin of toxin-antitoxin system domain-containing protein</fullName>
    </recommendedName>
</protein>